<dbReference type="InterPro" id="IPR003034">
    <property type="entry name" value="SAP_dom"/>
</dbReference>
<dbReference type="AlphaFoldDB" id="A0A2P6U440"/>
<proteinExistence type="predicted"/>
<evidence type="ECO:0000313" key="4">
    <source>
        <dbReference type="Proteomes" id="UP000239899"/>
    </source>
</evidence>
<evidence type="ECO:0000259" key="2">
    <source>
        <dbReference type="PROSITE" id="PS50800"/>
    </source>
</evidence>
<evidence type="ECO:0000313" key="3">
    <source>
        <dbReference type="EMBL" id="PRW61090.1"/>
    </source>
</evidence>
<accession>A0A2P6U440</accession>
<gene>
    <name evidence="3" type="ORF">C2E21_0576</name>
</gene>
<feature type="compositionally biased region" description="Low complexity" evidence="1">
    <location>
        <begin position="60"/>
        <end position="79"/>
    </location>
</feature>
<evidence type="ECO:0000256" key="1">
    <source>
        <dbReference type="SAM" id="MobiDB-lite"/>
    </source>
</evidence>
<feature type="compositionally biased region" description="Low complexity" evidence="1">
    <location>
        <begin position="122"/>
        <end position="136"/>
    </location>
</feature>
<dbReference type="Proteomes" id="UP000239899">
    <property type="component" value="Unassembled WGS sequence"/>
</dbReference>
<sequence length="960" mass="101062">MSQQREEELLALPYRELQARAKDAGLKASGKAEELVQRLLAYEAGEAPPPTTVRKSGTVAKTPRTSRRAAPAAPSPDKAALLRAAASTPLPTAQREQAEEEEEDAAEAEAPRSTRGVRRRLSAQAAAAASPAATPRRPAPKLRAKAGGGGAPVLRALLLTALVAALAALAVPYCQQHDCAELARNLPELASESASRLAAQARSRVASISLPDGAASVVAEARARALAAADVAQAQWAALLARFGKGSSSVEPACQFDAAAALRVIMPREEQYDALRQAAVAALSSGGAEPADKALAALLVCEAADDCHGALHEVEQAVPAADSCLLHLDARHLGADKGALQEQLAGFLSTSPSGLVLLRRVDQMAPELLPVLINALSEQGAFQQAGQPVPTTRATFLLTSLMPDVFAHLSEEIKFKQEAKTRLVVDLALRAADQDAAKSQANALRRRIDFVIPIGPDPGRQAQGEAAAETAGCQLQVGRLLEQLLPSGAEWEGLRASAAGALAKRLGTKAPVALLACDRDEGCDSLAAEVQRASAGPACVLELQGPQLHSSKALGSHIAEFIRRVPKGTVVLNRVDKLPVELLSVLVEALVPSGSLDPADDAGAVSTVGTTFLLTAHAPHEVFVHMSDKHRFRQDAHLHLASEFQSRATNKQAATILAEALHHRIDTVVPVGSSPAAYEASAAHHAAARRSQGDPSQWEVKPDAAAEADGLVPCSRSASEGTAVLLRRTATEGWRGALLDWLRVGGATRLLVHAGCGMVVKMPPLVLLAQQVIMMALSANPRGYCATPLLSHPLTRRRLHRVWAAFDAVPTVVPHIEDSKPGSEAERALAECMAVLTMQQAVLGVLLPLAIAVAVHSGRHGGAEQHWPPAQQQQQEQQQRAAGCRGWRSRVLAAAAAWRRGWARADDALTSALALDRDELEVSGPQLLLCLWMLLGNAWMLCTAATVRALGDPLGVPGQV</sequence>
<dbReference type="PROSITE" id="PS50800">
    <property type="entry name" value="SAP"/>
    <property type="match status" value="1"/>
</dbReference>
<keyword evidence="4" id="KW-1185">Reference proteome</keyword>
<reference evidence="3 4" key="1">
    <citation type="journal article" date="2018" name="Plant J.">
        <title>Genome sequences of Chlorella sorokiniana UTEX 1602 and Micractinium conductrix SAG 241.80: implications to maltose excretion by a green alga.</title>
        <authorList>
            <person name="Arriola M.B."/>
            <person name="Velmurugan N."/>
            <person name="Zhang Y."/>
            <person name="Plunkett M.H."/>
            <person name="Hondzo H."/>
            <person name="Barney B.M."/>
        </authorList>
    </citation>
    <scope>NUCLEOTIDE SEQUENCE [LARGE SCALE GENOMIC DNA]</scope>
    <source>
        <strain evidence="4">UTEX 1602</strain>
    </source>
</reference>
<feature type="compositionally biased region" description="Acidic residues" evidence="1">
    <location>
        <begin position="98"/>
        <end position="107"/>
    </location>
</feature>
<comment type="caution">
    <text evidence="3">The sequence shown here is derived from an EMBL/GenBank/DDBJ whole genome shotgun (WGS) entry which is preliminary data.</text>
</comment>
<feature type="domain" description="SAP" evidence="2">
    <location>
        <begin position="9"/>
        <end position="43"/>
    </location>
</feature>
<dbReference type="EMBL" id="LHPG02000001">
    <property type="protein sequence ID" value="PRW61090.1"/>
    <property type="molecule type" value="Genomic_DNA"/>
</dbReference>
<name>A0A2P6U440_CHLSO</name>
<dbReference type="OrthoDB" id="515346at2759"/>
<feature type="region of interest" description="Disordered" evidence="1">
    <location>
        <begin position="42"/>
        <end position="145"/>
    </location>
</feature>
<protein>
    <recommendedName>
        <fullName evidence="2">SAP domain-containing protein</fullName>
    </recommendedName>
</protein>
<organism evidence="3 4">
    <name type="scientific">Chlorella sorokiniana</name>
    <name type="common">Freshwater green alga</name>
    <dbReference type="NCBI Taxonomy" id="3076"/>
    <lineage>
        <taxon>Eukaryota</taxon>
        <taxon>Viridiplantae</taxon>
        <taxon>Chlorophyta</taxon>
        <taxon>core chlorophytes</taxon>
        <taxon>Trebouxiophyceae</taxon>
        <taxon>Chlorellales</taxon>
        <taxon>Chlorellaceae</taxon>
        <taxon>Chlorella clade</taxon>
        <taxon>Chlorella</taxon>
    </lineage>
</organism>